<gene>
    <name evidence="3" type="ORF">H4C75_01655</name>
</gene>
<comment type="caution">
    <text evidence="3">The sequence shown here is derived from an EMBL/GenBank/DDBJ whole genome shotgun (WGS) entry which is preliminary data.</text>
</comment>
<evidence type="ECO:0000313" key="4">
    <source>
        <dbReference type="Proteomes" id="UP000541770"/>
    </source>
</evidence>
<dbReference type="InterPro" id="IPR022385">
    <property type="entry name" value="Rhs_assc_core"/>
</dbReference>
<dbReference type="AlphaFoldDB" id="A0A7W2PWL9"/>
<sequence>MTQERRRSPVIALLATDRQRSTFYHQTREHGSAFSYSAYGHDPVDNGKVSLLGFTGEPRTNRGYYLLGKGYRCYNSTLMRFNSPDSYSPFGSGGLNAYIFCEGDPINYTDPTGHMRRSSSTSSLPSYDAPPSYSDATQPKNAIPSASSVFDQPPGYYDPYVPPRNPYEPSAPAYDPSEPSAPPINNDNSLAPSTVTAPTTQRPSLSLEQLKKEQGYKNKIDKNTKKQKELIKTIHKTQNYIDHQPLGSFEDRNSTRKLNELKQQYNQLSESTRLLNQQIDRLRQGQ</sequence>
<accession>A0A7W2PWL9</accession>
<dbReference type="NCBIfam" id="TIGR03696">
    <property type="entry name" value="Rhs_assc_core"/>
    <property type="match status" value="1"/>
</dbReference>
<proteinExistence type="predicted"/>
<feature type="compositionally biased region" description="Polar residues" evidence="2">
    <location>
        <begin position="134"/>
        <end position="150"/>
    </location>
</feature>
<evidence type="ECO:0000256" key="2">
    <source>
        <dbReference type="SAM" id="MobiDB-lite"/>
    </source>
</evidence>
<dbReference type="Gene3D" id="2.180.10.10">
    <property type="entry name" value="RHS repeat-associated core"/>
    <property type="match status" value="1"/>
</dbReference>
<dbReference type="RefSeq" id="WP_182321871.1">
    <property type="nucleotide sequence ID" value="NZ_JACGDE010000001.1"/>
</dbReference>
<evidence type="ECO:0008006" key="5">
    <source>
        <dbReference type="Google" id="ProtNLM"/>
    </source>
</evidence>
<feature type="region of interest" description="Disordered" evidence="2">
    <location>
        <begin position="110"/>
        <end position="204"/>
    </location>
</feature>
<name>A0A7W2PWL9_9PSED</name>
<evidence type="ECO:0000256" key="1">
    <source>
        <dbReference type="SAM" id="Coils"/>
    </source>
</evidence>
<reference evidence="3 4" key="1">
    <citation type="submission" date="2020-07" db="EMBL/GenBank/DDBJ databases">
        <title>Diversity of carbapenemase encoding genes among Pseudomonas putida group clinical isolates in a tertiary Brazilian hospital.</title>
        <authorList>
            <person name="Alberto-Lei F."/>
            <person name="Nodari C.S."/>
            <person name="Streling A.P."/>
            <person name="Paulino J.T."/>
            <person name="Bessa-Neto F.O."/>
            <person name="Cayo R."/>
            <person name="Gales A.C."/>
        </authorList>
    </citation>
    <scope>NUCLEOTIDE SEQUENCE [LARGE SCALE GENOMIC DNA]</scope>
    <source>
        <strain evidence="3 4">14802</strain>
    </source>
</reference>
<dbReference type="EMBL" id="JACGDE010000001">
    <property type="protein sequence ID" value="MBA6063469.1"/>
    <property type="molecule type" value="Genomic_DNA"/>
</dbReference>
<evidence type="ECO:0000313" key="3">
    <source>
        <dbReference type="EMBL" id="MBA6063469.1"/>
    </source>
</evidence>
<organism evidence="3 4">
    <name type="scientific">Pseudomonas mosselii</name>
    <dbReference type="NCBI Taxonomy" id="78327"/>
    <lineage>
        <taxon>Bacteria</taxon>
        <taxon>Pseudomonadati</taxon>
        <taxon>Pseudomonadota</taxon>
        <taxon>Gammaproteobacteria</taxon>
        <taxon>Pseudomonadales</taxon>
        <taxon>Pseudomonadaceae</taxon>
        <taxon>Pseudomonas</taxon>
    </lineage>
</organism>
<keyword evidence="1" id="KW-0175">Coiled coil</keyword>
<protein>
    <recommendedName>
        <fullName evidence="5">RHS repeat-associated core domain-containing protein</fullName>
    </recommendedName>
</protein>
<dbReference type="SUPFAM" id="SSF56399">
    <property type="entry name" value="ADP-ribosylation"/>
    <property type="match status" value="1"/>
</dbReference>
<feature type="compositionally biased region" description="Polar residues" evidence="2">
    <location>
        <begin position="183"/>
        <end position="204"/>
    </location>
</feature>
<feature type="coiled-coil region" evidence="1">
    <location>
        <begin position="251"/>
        <end position="278"/>
    </location>
</feature>
<dbReference type="Proteomes" id="UP000541770">
    <property type="component" value="Unassembled WGS sequence"/>
</dbReference>